<dbReference type="GO" id="GO:0080043">
    <property type="term" value="F:quercetin 3-O-glucosyltransferase activity"/>
    <property type="evidence" value="ECO:0007669"/>
    <property type="project" value="TreeGrafter"/>
</dbReference>
<dbReference type="Gene3D" id="3.40.50.2000">
    <property type="entry name" value="Glycogen Phosphorylase B"/>
    <property type="match status" value="2"/>
</dbReference>
<dbReference type="OMA" id="RINAKKW"/>
<evidence type="ECO:0000313" key="8">
    <source>
        <dbReference type="Proteomes" id="UP000053144"/>
    </source>
</evidence>
<reference evidence="8" key="1">
    <citation type="journal article" date="2015" name="Proc. Natl. Acad. Sci. U.S.A.">
        <title>Genome sequencing of adzuki bean (Vigna angularis) provides insight into high starch and low fat accumulation and domestication.</title>
        <authorList>
            <person name="Yang K."/>
            <person name="Tian Z."/>
            <person name="Chen C."/>
            <person name="Luo L."/>
            <person name="Zhao B."/>
            <person name="Wang Z."/>
            <person name="Yu L."/>
            <person name="Li Y."/>
            <person name="Sun Y."/>
            <person name="Li W."/>
            <person name="Chen Y."/>
            <person name="Li Y."/>
            <person name="Zhang Y."/>
            <person name="Ai D."/>
            <person name="Zhao J."/>
            <person name="Shang C."/>
            <person name="Ma Y."/>
            <person name="Wu B."/>
            <person name="Wang M."/>
            <person name="Gao L."/>
            <person name="Sun D."/>
            <person name="Zhang P."/>
            <person name="Guo F."/>
            <person name="Wang W."/>
            <person name="Li Y."/>
            <person name="Wang J."/>
            <person name="Varshney R.K."/>
            <person name="Wang J."/>
            <person name="Ling H.Q."/>
            <person name="Wan P."/>
        </authorList>
    </citation>
    <scope>NUCLEOTIDE SEQUENCE</scope>
    <source>
        <strain evidence="8">cv. Jingnong 6</strain>
    </source>
</reference>
<keyword evidence="3 4" id="KW-0808">Transferase</keyword>
<dbReference type="InterPro" id="IPR002213">
    <property type="entry name" value="UDP_glucos_trans"/>
</dbReference>
<organism evidence="7 8">
    <name type="scientific">Phaseolus angularis</name>
    <name type="common">Azuki bean</name>
    <name type="synonym">Vigna angularis</name>
    <dbReference type="NCBI Taxonomy" id="3914"/>
    <lineage>
        <taxon>Eukaryota</taxon>
        <taxon>Viridiplantae</taxon>
        <taxon>Streptophyta</taxon>
        <taxon>Embryophyta</taxon>
        <taxon>Tracheophyta</taxon>
        <taxon>Spermatophyta</taxon>
        <taxon>Magnoliopsida</taxon>
        <taxon>eudicotyledons</taxon>
        <taxon>Gunneridae</taxon>
        <taxon>Pentapetalae</taxon>
        <taxon>rosids</taxon>
        <taxon>fabids</taxon>
        <taxon>Fabales</taxon>
        <taxon>Fabaceae</taxon>
        <taxon>Papilionoideae</taxon>
        <taxon>50 kb inversion clade</taxon>
        <taxon>NPAAA clade</taxon>
        <taxon>indigoferoid/millettioid clade</taxon>
        <taxon>Phaseoleae</taxon>
        <taxon>Vigna</taxon>
    </lineage>
</organism>
<dbReference type="Pfam" id="PF26168">
    <property type="entry name" value="Glyco_transf_N"/>
    <property type="match status" value="1"/>
</dbReference>
<evidence type="ECO:0000313" key="7">
    <source>
        <dbReference type="EMBL" id="KOM30397.1"/>
    </source>
</evidence>
<dbReference type="CDD" id="cd03784">
    <property type="entry name" value="GT1_Gtf-like"/>
    <property type="match status" value="1"/>
</dbReference>
<evidence type="ECO:0000256" key="4">
    <source>
        <dbReference type="RuleBase" id="RU003718"/>
    </source>
</evidence>
<dbReference type="EMBL" id="KQ258671">
    <property type="protein sequence ID" value="KOM30397.1"/>
    <property type="molecule type" value="Genomic_DNA"/>
</dbReference>
<protein>
    <recommendedName>
        <fullName evidence="5">Glycosyltransferase</fullName>
        <ecNumber evidence="5">2.4.1.-</ecNumber>
    </recommendedName>
</protein>
<dbReference type="EC" id="2.4.1.-" evidence="5"/>
<proteinExistence type="inferred from homology"/>
<dbReference type="PANTHER" id="PTHR11926:SF1311">
    <property type="entry name" value="UDP-GLYCOSYLTRANSFERASE 74F2"/>
    <property type="match status" value="1"/>
</dbReference>
<dbReference type="AlphaFoldDB" id="A0A0L9TIY1"/>
<dbReference type="Proteomes" id="UP000053144">
    <property type="component" value="Unassembled WGS sequence"/>
</dbReference>
<dbReference type="FunFam" id="3.40.50.2000:FF:000057">
    <property type="entry name" value="Glycosyltransferase"/>
    <property type="match status" value="1"/>
</dbReference>
<evidence type="ECO:0000256" key="5">
    <source>
        <dbReference type="RuleBase" id="RU362057"/>
    </source>
</evidence>
<dbReference type="FunFam" id="3.40.50.2000:FF:000019">
    <property type="entry name" value="Glycosyltransferase"/>
    <property type="match status" value="1"/>
</dbReference>
<dbReference type="Pfam" id="PF00201">
    <property type="entry name" value="UDPGT"/>
    <property type="match status" value="1"/>
</dbReference>
<dbReference type="GO" id="GO:0032787">
    <property type="term" value="P:monocarboxylic acid metabolic process"/>
    <property type="evidence" value="ECO:0007669"/>
    <property type="project" value="UniProtKB-ARBA"/>
</dbReference>
<dbReference type="InterPro" id="IPR035595">
    <property type="entry name" value="UDP_glycos_trans_CS"/>
</dbReference>
<accession>A0A0L9TIY1</accession>
<keyword evidence="2 4" id="KW-0328">Glycosyltransferase</keyword>
<comment type="similarity">
    <text evidence="1 4">Belongs to the UDP-glycosyltransferase family.</text>
</comment>
<evidence type="ECO:0000259" key="6">
    <source>
        <dbReference type="Pfam" id="PF26168"/>
    </source>
</evidence>
<dbReference type="InterPro" id="IPR058980">
    <property type="entry name" value="Glyco_transf_N"/>
</dbReference>
<dbReference type="SUPFAM" id="SSF53756">
    <property type="entry name" value="UDP-Glycosyltransferase/glycogen phosphorylase"/>
    <property type="match status" value="1"/>
</dbReference>
<feature type="domain" description="Glycosyltransferase N-terminal" evidence="6">
    <location>
        <begin position="11"/>
        <end position="43"/>
    </location>
</feature>
<dbReference type="PROSITE" id="PS00375">
    <property type="entry name" value="UDPGT"/>
    <property type="match status" value="1"/>
</dbReference>
<dbReference type="PANTHER" id="PTHR11926">
    <property type="entry name" value="GLUCOSYL/GLUCURONOSYL TRANSFERASES"/>
    <property type="match status" value="1"/>
</dbReference>
<evidence type="ECO:0000256" key="3">
    <source>
        <dbReference type="ARBA" id="ARBA00022679"/>
    </source>
</evidence>
<evidence type="ECO:0000256" key="2">
    <source>
        <dbReference type="ARBA" id="ARBA00022676"/>
    </source>
</evidence>
<sequence>MEEKVSGRNHVLVVPYPSQGHINPMLQFSKRLCSKGLRVTMLTTVFISNSMHLQSSSLLGSVQLDFISDGYDEGGFAEAVSIESYLSRMEEVGSKSLRELIKKYNGCDEGIDCVVYDPLVIWVLDVAKEFGLLGAAFFTQMCAVNLIYYHVYHGLIKVPISSPISIPGLPLLHPRDAPPFVCNPSFYPAYFQLVINQFSNIHKADLLLVNSFYKLEDQFHIYMYKKVVDSMSKVCPVLTIGPTVPSFHLDKAIPDDTDNVLNLFELDSSPITWLKQKPPQSVIYISFGSMVCFSSHQMEEIAFALMATGFNFLWVIPDFNTKNLSEEMGKKIDACGRGLIVNWAPQLEVLSNHAVGCFFTHCGWNSTLEALCLGVPMVALPQWTDQPTDAKFVQDVWKVGIRLKEDENGIVTREEIQNSIRVVMEKELGRQMRINAKKWKELAIEAVTQGGTSDHNINLFIKHLKKS</sequence>
<evidence type="ECO:0000256" key="1">
    <source>
        <dbReference type="ARBA" id="ARBA00009995"/>
    </source>
</evidence>
<name>A0A0L9TIY1_PHAAN</name>
<dbReference type="Gramene" id="KOM30397">
    <property type="protein sequence ID" value="KOM30397"/>
    <property type="gene ID" value="LR48_Vigan1300s001600"/>
</dbReference>
<dbReference type="GO" id="GO:0080044">
    <property type="term" value="F:quercetin 7-O-glucosyltransferase activity"/>
    <property type="evidence" value="ECO:0007669"/>
    <property type="project" value="TreeGrafter"/>
</dbReference>
<gene>
    <name evidence="7" type="ORF">LR48_Vigan1300s001600</name>
</gene>